<keyword evidence="1" id="KW-1185">Reference proteome</keyword>
<evidence type="ECO:0000313" key="2">
    <source>
        <dbReference type="WBParaSite" id="jg4937"/>
    </source>
</evidence>
<dbReference type="Proteomes" id="UP000887574">
    <property type="component" value="Unplaced"/>
</dbReference>
<accession>A0A915EBL6</accession>
<dbReference type="WBParaSite" id="jg4937">
    <property type="protein sequence ID" value="jg4937"/>
    <property type="gene ID" value="jg4937"/>
</dbReference>
<dbReference type="Gene3D" id="3.90.550.10">
    <property type="entry name" value="Spore Coat Polysaccharide Biosynthesis Protein SpsA, Chain A"/>
    <property type="match status" value="1"/>
</dbReference>
<organism evidence="1 2">
    <name type="scientific">Ditylenchus dipsaci</name>
    <dbReference type="NCBI Taxonomy" id="166011"/>
    <lineage>
        <taxon>Eukaryota</taxon>
        <taxon>Metazoa</taxon>
        <taxon>Ecdysozoa</taxon>
        <taxon>Nematoda</taxon>
        <taxon>Chromadorea</taxon>
        <taxon>Rhabditida</taxon>
        <taxon>Tylenchina</taxon>
        <taxon>Tylenchomorpha</taxon>
        <taxon>Sphaerularioidea</taxon>
        <taxon>Anguinidae</taxon>
        <taxon>Anguininae</taxon>
        <taxon>Ditylenchus</taxon>
    </lineage>
</organism>
<dbReference type="AlphaFoldDB" id="A0A915EBL6"/>
<dbReference type="InterPro" id="IPR029044">
    <property type="entry name" value="Nucleotide-diphossugar_trans"/>
</dbReference>
<reference evidence="2" key="1">
    <citation type="submission" date="2022-11" db="UniProtKB">
        <authorList>
            <consortium name="WormBaseParasite"/>
        </authorList>
    </citation>
    <scope>IDENTIFICATION</scope>
</reference>
<name>A0A915EBL6_9BILA</name>
<evidence type="ECO:0000313" key="1">
    <source>
        <dbReference type="Proteomes" id="UP000887574"/>
    </source>
</evidence>
<protein>
    <submittedName>
        <fullName evidence="2">Uncharacterized protein</fullName>
    </submittedName>
</protein>
<sequence>MHSLLTLRIFTDDQRANIGIIVVVDGGSEQLDDYELAIRTVRCYSTYHKYPFYLIDVGTNSTISFFCPQEDVG</sequence>
<proteinExistence type="predicted"/>